<keyword evidence="1" id="KW-0812">Transmembrane</keyword>
<name>M1V3K5_CYAM1</name>
<dbReference type="Proteomes" id="UP000007014">
    <property type="component" value="Chromosome 1"/>
</dbReference>
<dbReference type="RefSeq" id="XP_005535071.1">
    <property type="nucleotide sequence ID" value="XM_005535014.1"/>
</dbReference>
<keyword evidence="3" id="KW-1185">Reference proteome</keyword>
<keyword evidence="1" id="KW-0472">Membrane</keyword>
<protein>
    <submittedName>
        <fullName evidence="2">Uncharacterized protein</fullName>
    </submittedName>
</protein>
<accession>M1V3K5</accession>
<dbReference type="AlphaFoldDB" id="M1V3K5"/>
<keyword evidence="1" id="KW-1133">Transmembrane helix</keyword>
<reference evidence="2 3" key="1">
    <citation type="journal article" date="2004" name="Nature">
        <title>Genome sequence of the ultrasmall unicellular red alga Cyanidioschyzon merolae 10D.</title>
        <authorList>
            <person name="Matsuzaki M."/>
            <person name="Misumi O."/>
            <person name="Shin-i T."/>
            <person name="Maruyama S."/>
            <person name="Takahara M."/>
            <person name="Miyagishima S."/>
            <person name="Mori T."/>
            <person name="Nishida K."/>
            <person name="Yagisawa F."/>
            <person name="Nishida K."/>
            <person name="Yoshida Y."/>
            <person name="Nishimura Y."/>
            <person name="Nakao S."/>
            <person name="Kobayashi T."/>
            <person name="Momoyama Y."/>
            <person name="Higashiyama T."/>
            <person name="Minoda A."/>
            <person name="Sano M."/>
            <person name="Nomoto H."/>
            <person name="Oishi K."/>
            <person name="Hayashi H."/>
            <person name="Ohta F."/>
            <person name="Nishizaka S."/>
            <person name="Haga S."/>
            <person name="Miura S."/>
            <person name="Morishita T."/>
            <person name="Kabeya Y."/>
            <person name="Terasawa K."/>
            <person name="Suzuki Y."/>
            <person name="Ishii Y."/>
            <person name="Asakawa S."/>
            <person name="Takano H."/>
            <person name="Ohta N."/>
            <person name="Kuroiwa H."/>
            <person name="Tanaka K."/>
            <person name="Shimizu N."/>
            <person name="Sugano S."/>
            <person name="Sato N."/>
            <person name="Nozaki H."/>
            <person name="Ogasawara N."/>
            <person name="Kohara Y."/>
            <person name="Kuroiwa T."/>
        </authorList>
    </citation>
    <scope>NUCLEOTIDE SEQUENCE [LARGE SCALE GENOMIC DNA]</scope>
    <source>
        <strain evidence="2 3">10D</strain>
    </source>
</reference>
<feature type="transmembrane region" description="Helical" evidence="1">
    <location>
        <begin position="36"/>
        <end position="54"/>
    </location>
</feature>
<evidence type="ECO:0000256" key="1">
    <source>
        <dbReference type="SAM" id="Phobius"/>
    </source>
</evidence>
<gene>
    <name evidence="2" type="ORF">CYME_CMA078C</name>
</gene>
<evidence type="ECO:0000313" key="2">
    <source>
        <dbReference type="EMBL" id="BAM78785.1"/>
    </source>
</evidence>
<proteinExistence type="predicted"/>
<dbReference type="KEGG" id="cme:CYME_CMA078C"/>
<sequence length="86" mass="9517">MFSKAGVQKQIGADAFAIGAYKTGILPSKKTGWSSIFFLVVVAATSGWYGYALGREQARRTLCREISELRQSLQTLETSQDRNAQR</sequence>
<dbReference type="EMBL" id="AP006483">
    <property type="protein sequence ID" value="BAM78785.1"/>
    <property type="molecule type" value="Genomic_DNA"/>
</dbReference>
<organism evidence="2 3">
    <name type="scientific">Cyanidioschyzon merolae (strain NIES-3377 / 10D)</name>
    <name type="common">Unicellular red alga</name>
    <dbReference type="NCBI Taxonomy" id="280699"/>
    <lineage>
        <taxon>Eukaryota</taxon>
        <taxon>Rhodophyta</taxon>
        <taxon>Bangiophyceae</taxon>
        <taxon>Cyanidiales</taxon>
        <taxon>Cyanidiaceae</taxon>
        <taxon>Cyanidioschyzon</taxon>
    </lineage>
</organism>
<dbReference type="Gramene" id="CMA078CT">
    <property type="protein sequence ID" value="CMA078CT"/>
    <property type="gene ID" value="CMA078C"/>
</dbReference>
<evidence type="ECO:0000313" key="3">
    <source>
        <dbReference type="Proteomes" id="UP000007014"/>
    </source>
</evidence>
<dbReference type="GeneID" id="16992170"/>
<reference evidence="2 3" key="2">
    <citation type="journal article" date="2007" name="BMC Biol.">
        <title>A 100%-complete sequence reveals unusually simple genomic features in the hot-spring red alga Cyanidioschyzon merolae.</title>
        <authorList>
            <person name="Nozaki H."/>
            <person name="Takano H."/>
            <person name="Misumi O."/>
            <person name="Terasawa K."/>
            <person name="Matsuzaki M."/>
            <person name="Maruyama S."/>
            <person name="Nishida K."/>
            <person name="Yagisawa F."/>
            <person name="Yoshida Y."/>
            <person name="Fujiwara T."/>
            <person name="Takio S."/>
            <person name="Tamura K."/>
            <person name="Chung S.J."/>
            <person name="Nakamura S."/>
            <person name="Kuroiwa H."/>
            <person name="Tanaka K."/>
            <person name="Sato N."/>
            <person name="Kuroiwa T."/>
        </authorList>
    </citation>
    <scope>NUCLEOTIDE SEQUENCE [LARGE SCALE GENOMIC DNA]</scope>
    <source>
        <strain evidence="2 3">10D</strain>
    </source>
</reference>
<dbReference type="HOGENOM" id="CLU_2501137_0_0_1"/>